<dbReference type="GO" id="GO:0000155">
    <property type="term" value="F:phosphorelay sensor kinase activity"/>
    <property type="evidence" value="ECO:0007669"/>
    <property type="project" value="InterPro"/>
</dbReference>
<dbReference type="RefSeq" id="WP_068216817.1">
    <property type="nucleotide sequence ID" value="NZ_CP139724.1"/>
</dbReference>
<feature type="transmembrane region" description="Helical" evidence="1">
    <location>
        <begin position="45"/>
        <end position="64"/>
    </location>
</feature>
<dbReference type="OrthoDB" id="9792992at2"/>
<comment type="caution">
    <text evidence="3">The sequence shown here is derived from an EMBL/GenBank/DDBJ whole genome shotgun (WGS) entry which is preliminary data.</text>
</comment>
<sequence>MQHPFLKNRNFIPYITTWVMIAAVFGFALYNFYGLTWQTALIDSLVFNALFMGLGLAYWFNVRYSTFDKSQLINQVISHLAAAAISILVGVFLFKMIVTPMVKEEYYETFVKDSMPLRGALGVLYYAIVVLIYYLILYYDDLNTKSQRQAQLETMLKSSELEMLKSQINPHFIFNSLNSISSLTMIAPDRAREMVVKLSDFLRYSLGKENDQMNSVEDEINNIMLYLDIERVRFGDRLKVEKEVAENVKDHKLPNLILQPLFENAIKHGIYESLEEITIQLKAWKDGNLLKIQVSNEYDPNAVSRKGKGIGLKNVRERLSLIYGVSQLVEVSKTDGIFTIRLDIPQTIADS</sequence>
<keyword evidence="4" id="KW-1185">Reference proteome</keyword>
<feature type="domain" description="Signal transduction histidine kinase internal region" evidence="2">
    <location>
        <begin position="159"/>
        <end position="238"/>
    </location>
</feature>
<proteinExistence type="predicted"/>
<dbReference type="InterPro" id="IPR036890">
    <property type="entry name" value="HATPase_C_sf"/>
</dbReference>
<evidence type="ECO:0000313" key="4">
    <source>
        <dbReference type="Proteomes" id="UP000075606"/>
    </source>
</evidence>
<evidence type="ECO:0000259" key="2">
    <source>
        <dbReference type="Pfam" id="PF06580"/>
    </source>
</evidence>
<dbReference type="STRING" id="333140.AWW68_03970"/>
<dbReference type="Pfam" id="PF06580">
    <property type="entry name" value="His_kinase"/>
    <property type="match status" value="1"/>
</dbReference>
<dbReference type="Proteomes" id="UP000075606">
    <property type="component" value="Unassembled WGS sequence"/>
</dbReference>
<feature type="transmembrane region" description="Helical" evidence="1">
    <location>
        <begin position="117"/>
        <end position="139"/>
    </location>
</feature>
<feature type="transmembrane region" description="Helical" evidence="1">
    <location>
        <begin position="76"/>
        <end position="97"/>
    </location>
</feature>
<organism evidence="3 4">
    <name type="scientific">Roseivirga spongicola</name>
    <dbReference type="NCBI Taxonomy" id="333140"/>
    <lineage>
        <taxon>Bacteria</taxon>
        <taxon>Pseudomonadati</taxon>
        <taxon>Bacteroidota</taxon>
        <taxon>Cytophagia</taxon>
        <taxon>Cytophagales</taxon>
        <taxon>Roseivirgaceae</taxon>
        <taxon>Roseivirga</taxon>
    </lineage>
</organism>
<protein>
    <recommendedName>
        <fullName evidence="2">Signal transduction histidine kinase internal region domain-containing protein</fullName>
    </recommendedName>
</protein>
<dbReference type="InterPro" id="IPR050640">
    <property type="entry name" value="Bact_2-comp_sensor_kinase"/>
</dbReference>
<dbReference type="SUPFAM" id="SSF55874">
    <property type="entry name" value="ATPase domain of HSP90 chaperone/DNA topoisomerase II/histidine kinase"/>
    <property type="match status" value="1"/>
</dbReference>
<feature type="transmembrane region" description="Helical" evidence="1">
    <location>
        <begin position="12"/>
        <end position="33"/>
    </location>
</feature>
<keyword evidence="1" id="KW-0812">Transmembrane</keyword>
<gene>
    <name evidence="3" type="ORF">AWW68_03970</name>
</gene>
<dbReference type="EMBL" id="LRPC01000001">
    <property type="protein sequence ID" value="KYG77934.1"/>
    <property type="molecule type" value="Genomic_DNA"/>
</dbReference>
<dbReference type="Gene3D" id="3.30.565.10">
    <property type="entry name" value="Histidine kinase-like ATPase, C-terminal domain"/>
    <property type="match status" value="1"/>
</dbReference>
<dbReference type="PANTHER" id="PTHR34220">
    <property type="entry name" value="SENSOR HISTIDINE KINASE YPDA"/>
    <property type="match status" value="1"/>
</dbReference>
<dbReference type="PANTHER" id="PTHR34220:SF7">
    <property type="entry name" value="SENSOR HISTIDINE KINASE YPDA"/>
    <property type="match status" value="1"/>
</dbReference>
<dbReference type="InterPro" id="IPR010559">
    <property type="entry name" value="Sig_transdc_His_kin_internal"/>
</dbReference>
<keyword evidence="1" id="KW-0472">Membrane</keyword>
<reference evidence="3 4" key="1">
    <citation type="submission" date="2016-01" db="EMBL/GenBank/DDBJ databases">
        <title>Genome sequencing of Roseivirga spongicola UST030701-084.</title>
        <authorList>
            <person name="Selvaratnam C."/>
            <person name="Thevarajoo S."/>
            <person name="Goh K.M."/>
            <person name="Ee R."/>
            <person name="Chan K.-G."/>
            <person name="Chong C.S."/>
        </authorList>
    </citation>
    <scope>NUCLEOTIDE SEQUENCE [LARGE SCALE GENOMIC DNA]</scope>
    <source>
        <strain evidence="3 4">UST030701-084</strain>
    </source>
</reference>
<evidence type="ECO:0000256" key="1">
    <source>
        <dbReference type="SAM" id="Phobius"/>
    </source>
</evidence>
<dbReference type="GO" id="GO:0016020">
    <property type="term" value="C:membrane"/>
    <property type="evidence" value="ECO:0007669"/>
    <property type="project" value="InterPro"/>
</dbReference>
<evidence type="ECO:0000313" key="3">
    <source>
        <dbReference type="EMBL" id="KYG77934.1"/>
    </source>
</evidence>
<accession>A0A150XGV7</accession>
<dbReference type="AlphaFoldDB" id="A0A150XGV7"/>
<keyword evidence="1" id="KW-1133">Transmembrane helix</keyword>
<name>A0A150XGV7_9BACT</name>